<dbReference type="EMBL" id="CM016554">
    <property type="protein sequence ID" value="TKW28542.1"/>
    <property type="molecule type" value="Genomic_DNA"/>
</dbReference>
<accession>A0A4U6VI60</accession>
<name>A0A4U6VI60_SETVI</name>
<evidence type="ECO:0000313" key="2">
    <source>
        <dbReference type="EMBL" id="TKW28542.1"/>
    </source>
</evidence>
<keyword evidence="1" id="KW-0732">Signal</keyword>
<dbReference type="Gramene" id="TKW28542">
    <property type="protein sequence ID" value="TKW28542"/>
    <property type="gene ID" value="SEVIR_3G334550v2"/>
</dbReference>
<keyword evidence="3" id="KW-1185">Reference proteome</keyword>
<gene>
    <name evidence="2" type="ORF">SEVIR_3G334550v2</name>
</gene>
<sequence length="58" mass="6783">MELFLIFLNLACRTLSCQCCHFLYTQSIPIRPACHEHASNNHTMDFMYLLVPKIPWVA</sequence>
<reference evidence="2" key="1">
    <citation type="submission" date="2019-03" db="EMBL/GenBank/DDBJ databases">
        <title>WGS assembly of Setaria viridis.</title>
        <authorList>
            <person name="Huang P."/>
            <person name="Jenkins J."/>
            <person name="Grimwood J."/>
            <person name="Barry K."/>
            <person name="Healey A."/>
            <person name="Mamidi S."/>
            <person name="Sreedasyam A."/>
            <person name="Shu S."/>
            <person name="Feldman M."/>
            <person name="Wu J."/>
            <person name="Yu Y."/>
            <person name="Chen C."/>
            <person name="Johnson J."/>
            <person name="Rokhsar D."/>
            <person name="Baxter I."/>
            <person name="Schmutz J."/>
            <person name="Brutnell T."/>
            <person name="Kellogg E."/>
        </authorList>
    </citation>
    <scope>NUCLEOTIDE SEQUENCE [LARGE SCALE GENOMIC DNA]</scope>
</reference>
<feature type="chain" id="PRO_5020491397" evidence="1">
    <location>
        <begin position="17"/>
        <end position="58"/>
    </location>
</feature>
<dbReference type="Proteomes" id="UP000298652">
    <property type="component" value="Chromosome 3"/>
</dbReference>
<protein>
    <submittedName>
        <fullName evidence="2">Uncharacterized protein</fullName>
    </submittedName>
</protein>
<evidence type="ECO:0000256" key="1">
    <source>
        <dbReference type="SAM" id="SignalP"/>
    </source>
</evidence>
<proteinExistence type="predicted"/>
<feature type="signal peptide" evidence="1">
    <location>
        <begin position="1"/>
        <end position="16"/>
    </location>
</feature>
<organism evidence="2 3">
    <name type="scientific">Setaria viridis</name>
    <name type="common">Green bristlegrass</name>
    <name type="synonym">Setaria italica subsp. viridis</name>
    <dbReference type="NCBI Taxonomy" id="4556"/>
    <lineage>
        <taxon>Eukaryota</taxon>
        <taxon>Viridiplantae</taxon>
        <taxon>Streptophyta</taxon>
        <taxon>Embryophyta</taxon>
        <taxon>Tracheophyta</taxon>
        <taxon>Spermatophyta</taxon>
        <taxon>Magnoliopsida</taxon>
        <taxon>Liliopsida</taxon>
        <taxon>Poales</taxon>
        <taxon>Poaceae</taxon>
        <taxon>PACMAD clade</taxon>
        <taxon>Panicoideae</taxon>
        <taxon>Panicodae</taxon>
        <taxon>Paniceae</taxon>
        <taxon>Cenchrinae</taxon>
        <taxon>Setaria</taxon>
    </lineage>
</organism>
<evidence type="ECO:0000313" key="3">
    <source>
        <dbReference type="Proteomes" id="UP000298652"/>
    </source>
</evidence>
<dbReference type="AlphaFoldDB" id="A0A4U6VI60"/>